<dbReference type="PANTHER" id="PTHR11229">
    <property type="entry name" value="50S RIBOSOMAL PROTEIN L3"/>
    <property type="match status" value="1"/>
</dbReference>
<dbReference type="InterPro" id="IPR009000">
    <property type="entry name" value="Transl_B-barrel_sf"/>
</dbReference>
<evidence type="ECO:0000256" key="6">
    <source>
        <dbReference type="ARBA" id="ARBA00023274"/>
    </source>
</evidence>
<evidence type="ECO:0000256" key="9">
    <source>
        <dbReference type="RuleBase" id="RU003905"/>
    </source>
</evidence>
<evidence type="ECO:0000313" key="11">
    <source>
        <dbReference type="EMBL" id="QCI07050.1"/>
    </source>
</evidence>
<organism evidence="11">
    <name type="scientific">Haraldiophyllum bonnemaisonii</name>
    <dbReference type="NCBI Taxonomy" id="167977"/>
    <lineage>
        <taxon>Eukaryota</taxon>
        <taxon>Rhodophyta</taxon>
        <taxon>Florideophyceae</taxon>
        <taxon>Rhodymeniophycidae</taxon>
        <taxon>Ceramiales</taxon>
        <taxon>Delesseriaceae</taxon>
        <taxon>Haraldiophyllum</taxon>
    </lineage>
</organism>
<reference evidence="11" key="1">
    <citation type="journal article" date="2019" name="Mol. Phylogenet. Evol.">
        <title>Morphological evolution and classification of the red algal order Ceramiales inferred using plastid phylogenomics.</title>
        <authorList>
            <person name="Diaz-Tapia P."/>
            <person name="Pasella M.M."/>
            <person name="Verbruggen H."/>
            <person name="Maggs C.A."/>
        </authorList>
    </citation>
    <scope>NUCLEOTIDE SEQUENCE</scope>
    <source>
        <strain evidence="11">15261_8</strain>
    </source>
</reference>
<accession>A0A4D6WX95</accession>
<geneLocation type="plastid" evidence="11"/>
<evidence type="ECO:0000256" key="5">
    <source>
        <dbReference type="ARBA" id="ARBA00022980"/>
    </source>
</evidence>
<reference evidence="11" key="2">
    <citation type="submission" date="2019-04" db="EMBL/GenBank/DDBJ databases">
        <authorList>
            <person name="Pasella M."/>
        </authorList>
    </citation>
    <scope>NUCLEOTIDE SEQUENCE</scope>
    <source>
        <strain evidence="11">15261_8</strain>
    </source>
</reference>
<comment type="similarity">
    <text evidence="1 9">Belongs to the universal ribosomal protein uL3 family.</text>
</comment>
<name>A0A4D6WX95_9FLOR</name>
<evidence type="ECO:0000256" key="8">
    <source>
        <dbReference type="ARBA" id="ARBA00035503"/>
    </source>
</evidence>
<dbReference type="HAMAP" id="MF_01325_B">
    <property type="entry name" value="Ribosomal_uL3_B"/>
    <property type="match status" value="1"/>
</dbReference>
<dbReference type="GO" id="GO:0003735">
    <property type="term" value="F:structural constituent of ribosome"/>
    <property type="evidence" value="ECO:0007669"/>
    <property type="project" value="InterPro"/>
</dbReference>
<keyword evidence="11" id="KW-0934">Plastid</keyword>
<evidence type="ECO:0000256" key="3">
    <source>
        <dbReference type="ARBA" id="ARBA00022730"/>
    </source>
</evidence>
<evidence type="ECO:0000256" key="10">
    <source>
        <dbReference type="SAM" id="MobiDB-lite"/>
    </source>
</evidence>
<sequence>MSIGMIGTKIGMTQIFTDQGNAIPVTIIEVGPCTITSIYNKKSDNTKYQKIQIGYKYINPKNLNKSQIGHFKKNNIPCFKYLNEYKNHDISNNEIGKILNVNEFQIGHLINISGTSIGKGFSGYQKRHNFSRGPMSHGSKNHRQPGSIGAGTTPGRVFPGKKMAGRMGGKKTTIKNLQIIDINAKHNIMIIKGAVPGKNGNIVYIYKK</sequence>
<protein>
    <recommendedName>
        <fullName evidence="7">Large ribosomal subunit protein uL3c</fullName>
    </recommendedName>
    <alternativeName>
        <fullName evidence="8">50S ribosomal protein L3, chloroplastic</fullName>
    </alternativeName>
</protein>
<dbReference type="FunFam" id="2.40.30.10:FF:000065">
    <property type="entry name" value="50S ribosomal protein L3, chloroplastic"/>
    <property type="match status" value="1"/>
</dbReference>
<gene>
    <name evidence="11" type="primary">rpl3</name>
</gene>
<keyword evidence="4" id="KW-0694">RNA-binding</keyword>
<dbReference type="PROSITE" id="PS00474">
    <property type="entry name" value="RIBOSOMAL_L3"/>
    <property type="match status" value="1"/>
</dbReference>
<dbReference type="GO" id="GO:0006412">
    <property type="term" value="P:translation"/>
    <property type="evidence" value="ECO:0007669"/>
    <property type="project" value="InterPro"/>
</dbReference>
<keyword evidence="6 9" id="KW-0687">Ribonucleoprotein</keyword>
<keyword evidence="5 9" id="KW-0689">Ribosomal protein</keyword>
<dbReference type="GO" id="GO:0019843">
    <property type="term" value="F:rRNA binding"/>
    <property type="evidence" value="ECO:0007669"/>
    <property type="project" value="UniProtKB-KW"/>
</dbReference>
<evidence type="ECO:0000256" key="1">
    <source>
        <dbReference type="ARBA" id="ARBA00006540"/>
    </source>
</evidence>
<feature type="region of interest" description="Disordered" evidence="10">
    <location>
        <begin position="132"/>
        <end position="168"/>
    </location>
</feature>
<keyword evidence="3" id="KW-0699">rRNA-binding</keyword>
<evidence type="ECO:0000256" key="2">
    <source>
        <dbReference type="ARBA" id="ARBA00011838"/>
    </source>
</evidence>
<dbReference type="Gene3D" id="2.40.30.10">
    <property type="entry name" value="Translation factors"/>
    <property type="match status" value="2"/>
</dbReference>
<comment type="subunit">
    <text evidence="2">Part of the 50S ribosomal subunit.</text>
</comment>
<dbReference type="InterPro" id="IPR019927">
    <property type="entry name" value="Ribosomal_uL3_bac/org-type"/>
</dbReference>
<dbReference type="AlphaFoldDB" id="A0A4D6WX95"/>
<dbReference type="InterPro" id="IPR000597">
    <property type="entry name" value="Ribosomal_uL3"/>
</dbReference>
<dbReference type="NCBIfam" id="TIGR03625">
    <property type="entry name" value="L3_bact"/>
    <property type="match status" value="1"/>
</dbReference>
<proteinExistence type="inferred from homology"/>
<dbReference type="SUPFAM" id="SSF50447">
    <property type="entry name" value="Translation proteins"/>
    <property type="match status" value="1"/>
</dbReference>
<dbReference type="Pfam" id="PF00297">
    <property type="entry name" value="Ribosomal_L3"/>
    <property type="match status" value="1"/>
</dbReference>
<evidence type="ECO:0000256" key="4">
    <source>
        <dbReference type="ARBA" id="ARBA00022884"/>
    </source>
</evidence>
<dbReference type="EMBL" id="MK814677">
    <property type="protein sequence ID" value="QCI07050.1"/>
    <property type="molecule type" value="Genomic_DNA"/>
</dbReference>
<dbReference type="GO" id="GO:0022625">
    <property type="term" value="C:cytosolic large ribosomal subunit"/>
    <property type="evidence" value="ECO:0007669"/>
    <property type="project" value="TreeGrafter"/>
</dbReference>
<evidence type="ECO:0000256" key="7">
    <source>
        <dbReference type="ARBA" id="ARBA00035213"/>
    </source>
</evidence>
<dbReference type="InterPro" id="IPR019926">
    <property type="entry name" value="Ribosomal_uL3_CS"/>
</dbReference>
<dbReference type="PANTHER" id="PTHR11229:SF16">
    <property type="entry name" value="LARGE RIBOSOMAL SUBUNIT PROTEIN UL3C"/>
    <property type="match status" value="1"/>
</dbReference>